<organism evidence="8 9">
    <name type="scientific">Ambrosia artemisiifolia</name>
    <name type="common">Common ragweed</name>
    <dbReference type="NCBI Taxonomy" id="4212"/>
    <lineage>
        <taxon>Eukaryota</taxon>
        <taxon>Viridiplantae</taxon>
        <taxon>Streptophyta</taxon>
        <taxon>Embryophyta</taxon>
        <taxon>Tracheophyta</taxon>
        <taxon>Spermatophyta</taxon>
        <taxon>Magnoliopsida</taxon>
        <taxon>eudicotyledons</taxon>
        <taxon>Gunneridae</taxon>
        <taxon>Pentapetalae</taxon>
        <taxon>asterids</taxon>
        <taxon>campanulids</taxon>
        <taxon>Asterales</taxon>
        <taxon>Asteraceae</taxon>
        <taxon>Asteroideae</taxon>
        <taxon>Heliantheae alliance</taxon>
        <taxon>Heliantheae</taxon>
        <taxon>Ambrosia</taxon>
    </lineage>
</organism>
<keyword evidence="3 7" id="KW-0812">Transmembrane</keyword>
<evidence type="ECO:0000256" key="5">
    <source>
        <dbReference type="ARBA" id="ARBA00022989"/>
    </source>
</evidence>
<keyword evidence="6 7" id="KW-0472">Membrane</keyword>
<dbReference type="Pfam" id="PF07086">
    <property type="entry name" value="Jagunal"/>
    <property type="match status" value="1"/>
</dbReference>
<accession>A0AAD5G9Q0</accession>
<evidence type="ECO:0008006" key="10">
    <source>
        <dbReference type="Google" id="ProtNLM"/>
    </source>
</evidence>
<comment type="similarity">
    <text evidence="2">Belongs to the jagunal family.</text>
</comment>
<dbReference type="GO" id="GO:0005789">
    <property type="term" value="C:endoplasmic reticulum membrane"/>
    <property type="evidence" value="ECO:0007669"/>
    <property type="project" value="UniProtKB-SubCell"/>
</dbReference>
<feature type="transmembrane region" description="Helical" evidence="7">
    <location>
        <begin position="164"/>
        <end position="189"/>
    </location>
</feature>
<dbReference type="GO" id="GO:0016192">
    <property type="term" value="P:vesicle-mediated transport"/>
    <property type="evidence" value="ECO:0007669"/>
    <property type="project" value="TreeGrafter"/>
</dbReference>
<sequence length="199" mass="21622">MQQRNSGNRRPTGTDGSDFSYRMVVDNRYTKVAKGKSTLSKVLFIQAVLVLVGVLDLVLTYLKKEPVETLAVVSSSITVISILVGELGRKRSRVNFLRFYMAASSIGILGSIASIIQSNIQLKASNSPLLINSNLNSFSLLGQINNPSSMVIHDPSKWETEKAALLKIACVSIGLFVQIFSITTTTSLISNMSPPKRAS</sequence>
<comment type="subcellular location">
    <subcellularLocation>
        <location evidence="1">Endoplasmic reticulum membrane</location>
        <topology evidence="1">Multi-pass membrane protein</topology>
    </subcellularLocation>
</comment>
<evidence type="ECO:0000313" key="9">
    <source>
        <dbReference type="Proteomes" id="UP001206925"/>
    </source>
</evidence>
<name>A0AAD5G9Q0_AMBAR</name>
<evidence type="ECO:0000313" key="8">
    <source>
        <dbReference type="EMBL" id="KAI7733539.1"/>
    </source>
</evidence>
<evidence type="ECO:0000256" key="2">
    <source>
        <dbReference type="ARBA" id="ARBA00008462"/>
    </source>
</evidence>
<protein>
    <recommendedName>
        <fullName evidence="10">Protein jagunal homolog 1-like</fullName>
    </recommendedName>
</protein>
<dbReference type="Proteomes" id="UP001206925">
    <property type="component" value="Unassembled WGS sequence"/>
</dbReference>
<gene>
    <name evidence="8" type="ORF">M8C21_026162</name>
</gene>
<dbReference type="PANTHER" id="PTHR20955">
    <property type="entry name" value="PROTEIN JAGUNAL HOMOLOG 1"/>
    <property type="match status" value="1"/>
</dbReference>
<dbReference type="EMBL" id="JAMZMK010009948">
    <property type="protein sequence ID" value="KAI7733539.1"/>
    <property type="molecule type" value="Genomic_DNA"/>
</dbReference>
<dbReference type="InterPro" id="IPR009787">
    <property type="entry name" value="Jagunal"/>
</dbReference>
<evidence type="ECO:0000256" key="6">
    <source>
        <dbReference type="ARBA" id="ARBA00023136"/>
    </source>
</evidence>
<dbReference type="PANTHER" id="PTHR20955:SF1">
    <property type="entry name" value="PROTEIN JAGUNAL HOMOLOG 1"/>
    <property type="match status" value="1"/>
</dbReference>
<keyword evidence="9" id="KW-1185">Reference proteome</keyword>
<keyword evidence="4" id="KW-0256">Endoplasmic reticulum</keyword>
<dbReference type="AlphaFoldDB" id="A0AAD5G9Q0"/>
<proteinExistence type="inferred from homology"/>
<dbReference type="GO" id="GO:0007029">
    <property type="term" value="P:endoplasmic reticulum organization"/>
    <property type="evidence" value="ECO:0007669"/>
    <property type="project" value="InterPro"/>
</dbReference>
<feature type="transmembrane region" description="Helical" evidence="7">
    <location>
        <begin position="68"/>
        <end position="87"/>
    </location>
</feature>
<comment type="caution">
    <text evidence="8">The sequence shown here is derived from an EMBL/GenBank/DDBJ whole genome shotgun (WGS) entry which is preliminary data.</text>
</comment>
<evidence type="ECO:0000256" key="1">
    <source>
        <dbReference type="ARBA" id="ARBA00004477"/>
    </source>
</evidence>
<evidence type="ECO:0000256" key="3">
    <source>
        <dbReference type="ARBA" id="ARBA00022692"/>
    </source>
</evidence>
<feature type="transmembrane region" description="Helical" evidence="7">
    <location>
        <begin position="99"/>
        <end position="120"/>
    </location>
</feature>
<feature type="transmembrane region" description="Helical" evidence="7">
    <location>
        <begin position="42"/>
        <end position="62"/>
    </location>
</feature>
<evidence type="ECO:0000256" key="4">
    <source>
        <dbReference type="ARBA" id="ARBA00022824"/>
    </source>
</evidence>
<reference evidence="8" key="1">
    <citation type="submission" date="2022-06" db="EMBL/GenBank/DDBJ databases">
        <title>Uncovering the hologenomic basis of an extraordinary plant invasion.</title>
        <authorList>
            <person name="Bieker V.C."/>
            <person name="Martin M.D."/>
            <person name="Gilbert T."/>
            <person name="Hodgins K."/>
            <person name="Battlay P."/>
            <person name="Petersen B."/>
            <person name="Wilson J."/>
        </authorList>
    </citation>
    <scope>NUCLEOTIDE SEQUENCE</scope>
    <source>
        <strain evidence="8">AA19_3_7</strain>
        <tissue evidence="8">Leaf</tissue>
    </source>
</reference>
<evidence type="ECO:0000256" key="7">
    <source>
        <dbReference type="SAM" id="Phobius"/>
    </source>
</evidence>
<keyword evidence="5 7" id="KW-1133">Transmembrane helix</keyword>